<feature type="compositionally biased region" description="Basic and acidic residues" evidence="1">
    <location>
        <begin position="238"/>
        <end position="250"/>
    </location>
</feature>
<evidence type="ECO:0000313" key="3">
    <source>
        <dbReference type="EMBL" id="MFC7411144.1"/>
    </source>
</evidence>
<sequence length="294" mass="33850">MSKKVLQQETSADHLVVFQEKDIRRTLHNDEWWFVITDIVAALTDAADPSDYWKKMRRRDPDLSLDSQGRGQIDPPLALAFDTAGGRQKLQCWNTQGIFRLIQSIPSPKAEPFKRWLAKVGKERLDEIENPELAMGRMQELYEKKGYPKEWIDKRLRGIAVRQDLTDEWKQRGVTNSQEFAILTNEIMHGTFALKVDEYKQVKALARENLRDHMTDIELILTMLAEATTTKLHRDRDSLGMAPLKKDAKDGGAVAGRTRKDIETQTGKPVISKENFKQLEVKKKRLRRPPSDDG</sequence>
<feature type="domain" description="Bro-N" evidence="2">
    <location>
        <begin position="3"/>
        <end position="132"/>
    </location>
</feature>
<dbReference type="EMBL" id="JBHTCA010000025">
    <property type="protein sequence ID" value="MFC7411144.1"/>
    <property type="molecule type" value="Genomic_DNA"/>
</dbReference>
<dbReference type="RefSeq" id="WP_382227101.1">
    <property type="nucleotide sequence ID" value="NZ_JBHTCA010000025.1"/>
</dbReference>
<dbReference type="InterPro" id="IPR003497">
    <property type="entry name" value="BRO_N_domain"/>
</dbReference>
<accession>A0ABW2QNZ7</accession>
<evidence type="ECO:0000259" key="2">
    <source>
        <dbReference type="PROSITE" id="PS51750"/>
    </source>
</evidence>
<gene>
    <name evidence="3" type="ORF">ACFQPB_19960</name>
</gene>
<feature type="region of interest" description="Disordered" evidence="1">
    <location>
        <begin position="238"/>
        <end position="294"/>
    </location>
</feature>
<evidence type="ECO:0000256" key="1">
    <source>
        <dbReference type="SAM" id="MobiDB-lite"/>
    </source>
</evidence>
<protein>
    <submittedName>
        <fullName evidence="3">Bro-N domain-containing protein</fullName>
    </submittedName>
</protein>
<comment type="caution">
    <text evidence="3">The sequence shown here is derived from an EMBL/GenBank/DDBJ whole genome shotgun (WGS) entry which is preliminary data.</text>
</comment>
<dbReference type="Pfam" id="PF02498">
    <property type="entry name" value="Bro-N"/>
    <property type="match status" value="1"/>
</dbReference>
<name>A0ABW2QNZ7_9BURK</name>
<dbReference type="Proteomes" id="UP001596501">
    <property type="component" value="Unassembled WGS sequence"/>
</dbReference>
<dbReference type="SMART" id="SM01040">
    <property type="entry name" value="Bro-N"/>
    <property type="match status" value="1"/>
</dbReference>
<organism evidence="3 4">
    <name type="scientific">Hydrogenophaga atypica</name>
    <dbReference type="NCBI Taxonomy" id="249409"/>
    <lineage>
        <taxon>Bacteria</taxon>
        <taxon>Pseudomonadati</taxon>
        <taxon>Pseudomonadota</taxon>
        <taxon>Betaproteobacteria</taxon>
        <taxon>Burkholderiales</taxon>
        <taxon>Comamonadaceae</taxon>
        <taxon>Hydrogenophaga</taxon>
    </lineage>
</organism>
<evidence type="ECO:0000313" key="4">
    <source>
        <dbReference type="Proteomes" id="UP001596501"/>
    </source>
</evidence>
<keyword evidence="4" id="KW-1185">Reference proteome</keyword>
<proteinExistence type="predicted"/>
<reference evidence="4" key="1">
    <citation type="journal article" date="2019" name="Int. J. Syst. Evol. Microbiol.">
        <title>The Global Catalogue of Microorganisms (GCM) 10K type strain sequencing project: providing services to taxonomists for standard genome sequencing and annotation.</title>
        <authorList>
            <consortium name="The Broad Institute Genomics Platform"/>
            <consortium name="The Broad Institute Genome Sequencing Center for Infectious Disease"/>
            <person name="Wu L."/>
            <person name="Ma J."/>
        </authorList>
    </citation>
    <scope>NUCLEOTIDE SEQUENCE [LARGE SCALE GENOMIC DNA]</scope>
    <source>
        <strain evidence="4">CGMCC 1.12371</strain>
    </source>
</reference>
<dbReference type="PROSITE" id="PS51750">
    <property type="entry name" value="BRO_N"/>
    <property type="match status" value="1"/>
</dbReference>